<dbReference type="SUPFAM" id="SSF55781">
    <property type="entry name" value="GAF domain-like"/>
    <property type="match status" value="1"/>
</dbReference>
<dbReference type="Pfam" id="PF07536">
    <property type="entry name" value="HWE_HK"/>
    <property type="match status" value="1"/>
</dbReference>
<evidence type="ECO:0000256" key="6">
    <source>
        <dbReference type="ARBA" id="ARBA00022606"/>
    </source>
</evidence>
<keyword evidence="5" id="KW-0597">Phosphoprotein</keyword>
<dbReference type="EMBL" id="JADBEO010000056">
    <property type="protein sequence ID" value="MDR4308541.1"/>
    <property type="molecule type" value="Genomic_DNA"/>
</dbReference>
<sequence length="645" mass="71666">MARRLRAFDWGAHPLGDPSGWPDELKTMLVLCLQSSVPTAIYWGPELRLIYNDAWAHIPAERHPAAIGKPAAEVWSDIWDVVGPQFQSVLDTRRGFSTDDQMLRMARSGRVEETYWTYSFTPIADREMKIVGVLNQGHETTEKVLASRDQAFLLDLGDRLRALGDGEFDAPAVLSLALGALGRHLGLARVGYATVDEASDYCSVVANWREESMSDIAAGRYRLADFGEAARDEIMAGRPAASDDVAQDPAHSAEVKNNFLALGVRANLVAPVMRRGRAAALLFLNDRQPRRWTPRQTDLARDAADRIWNALERAESLAKVRASERRFAAIYDQAAVGLSEVDQDGRFIRFNESMGRIIGRSPADARRLTIADVTHPEDIAESRAHILDPVRSRQPFQIEKRYVRPDKSVVWAVTQVTQLIDEHDRPSGFFSVTTDITERKEEERIRAWLLAELNHRVKNNLSTVQALARQTRQSVDSLDEFEAAFNARLMALSRAHDLLMRETWTSAGLGELAAATLAPFKLDDDARIVIRGPEVRFSPTAAVTMTLAFHELATNSAKFGALSMPGGRVTVEWLIDTSRNGGVVDLRWREAGGPIVPPPSRRGFGLRLIERGAPRELGGDVRLDFEPDGVACAFRLPLSQKITAP</sequence>
<evidence type="ECO:0000256" key="2">
    <source>
        <dbReference type="ARBA" id="ARBA00012438"/>
    </source>
</evidence>
<keyword evidence="7" id="KW-0285">Flavoprotein</keyword>
<keyword evidence="11" id="KW-0547">Nucleotide-binding</keyword>
<feature type="domain" description="PAS" evidence="17">
    <location>
        <begin position="323"/>
        <end position="393"/>
    </location>
</feature>
<keyword evidence="8" id="KW-0288">FMN</keyword>
<dbReference type="Gene3D" id="3.30.565.10">
    <property type="entry name" value="Histidine kinase-like ATPase, C-terminal domain"/>
    <property type="match status" value="1"/>
</dbReference>
<keyword evidence="10" id="KW-0677">Repeat</keyword>
<dbReference type="Proteomes" id="UP001181622">
    <property type="component" value="Unassembled WGS sequence"/>
</dbReference>
<dbReference type="NCBIfam" id="TIGR00229">
    <property type="entry name" value="sensory_box"/>
    <property type="match status" value="1"/>
</dbReference>
<accession>A0ABU1DKE2</accession>
<dbReference type="SUPFAM" id="SSF55874">
    <property type="entry name" value="ATPase domain of HSP90 chaperone/DNA topoisomerase II/histidine kinase"/>
    <property type="match status" value="1"/>
</dbReference>
<proteinExistence type="predicted"/>
<evidence type="ECO:0000256" key="13">
    <source>
        <dbReference type="ARBA" id="ARBA00022840"/>
    </source>
</evidence>
<evidence type="ECO:0000256" key="11">
    <source>
        <dbReference type="ARBA" id="ARBA00022741"/>
    </source>
</evidence>
<feature type="domain" description="PAC" evidence="18">
    <location>
        <begin position="396"/>
        <end position="448"/>
    </location>
</feature>
<evidence type="ECO:0000256" key="8">
    <source>
        <dbReference type="ARBA" id="ARBA00022643"/>
    </source>
</evidence>
<dbReference type="SMART" id="SM00091">
    <property type="entry name" value="PAS"/>
    <property type="match status" value="1"/>
</dbReference>
<dbReference type="RefSeq" id="WP_309394375.1">
    <property type="nucleotide sequence ID" value="NZ_JADBEO010000056.1"/>
</dbReference>
<keyword evidence="14" id="KW-0157">Chromophore</keyword>
<evidence type="ECO:0000256" key="16">
    <source>
        <dbReference type="ARBA" id="ARBA00023170"/>
    </source>
</evidence>
<evidence type="ECO:0000256" key="1">
    <source>
        <dbReference type="ARBA" id="ARBA00000085"/>
    </source>
</evidence>
<dbReference type="InterPro" id="IPR001610">
    <property type="entry name" value="PAC"/>
</dbReference>
<dbReference type="SMART" id="SM00086">
    <property type="entry name" value="PAC"/>
    <property type="match status" value="1"/>
</dbReference>
<keyword evidence="4" id="KW-0600">Photoreceptor protein</keyword>
<dbReference type="PANTHER" id="PTHR41523">
    <property type="entry name" value="TWO-COMPONENT SYSTEM SENSOR PROTEIN"/>
    <property type="match status" value="1"/>
</dbReference>
<organism evidence="19 20">
    <name type="scientific">Chelatococcus sambhunathii</name>
    <dbReference type="NCBI Taxonomy" id="363953"/>
    <lineage>
        <taxon>Bacteria</taxon>
        <taxon>Pseudomonadati</taxon>
        <taxon>Pseudomonadota</taxon>
        <taxon>Alphaproteobacteria</taxon>
        <taxon>Hyphomicrobiales</taxon>
        <taxon>Chelatococcaceae</taxon>
        <taxon>Chelatococcus</taxon>
    </lineage>
</organism>
<dbReference type="InterPro" id="IPR013767">
    <property type="entry name" value="PAS_fold"/>
</dbReference>
<evidence type="ECO:0000256" key="10">
    <source>
        <dbReference type="ARBA" id="ARBA00022737"/>
    </source>
</evidence>
<evidence type="ECO:0000259" key="18">
    <source>
        <dbReference type="PROSITE" id="PS50113"/>
    </source>
</evidence>
<name>A0ABU1DKE2_9HYPH</name>
<keyword evidence="6" id="KW-0716">Sensory transduction</keyword>
<evidence type="ECO:0000256" key="15">
    <source>
        <dbReference type="ARBA" id="ARBA00023026"/>
    </source>
</evidence>
<keyword evidence="9" id="KW-0808">Transferase</keyword>
<dbReference type="Gene3D" id="3.30.450.20">
    <property type="entry name" value="PAS domain"/>
    <property type="match status" value="2"/>
</dbReference>
<reference evidence="19" key="1">
    <citation type="submission" date="2020-10" db="EMBL/GenBank/DDBJ databases">
        <authorList>
            <person name="Abbas A."/>
            <person name="Razzaq R."/>
            <person name="Waqas M."/>
            <person name="Abbas N."/>
            <person name="Nielsen T.K."/>
            <person name="Hansen L.H."/>
            <person name="Hussain S."/>
            <person name="Shahid M."/>
        </authorList>
    </citation>
    <scope>NUCLEOTIDE SEQUENCE</scope>
    <source>
        <strain evidence="19">S14</strain>
    </source>
</reference>
<evidence type="ECO:0000256" key="5">
    <source>
        <dbReference type="ARBA" id="ARBA00022553"/>
    </source>
</evidence>
<dbReference type="SMART" id="SM00911">
    <property type="entry name" value="HWE_HK"/>
    <property type="match status" value="1"/>
</dbReference>
<keyword evidence="20" id="KW-1185">Reference proteome</keyword>
<dbReference type="Gene3D" id="3.30.450.40">
    <property type="match status" value="1"/>
</dbReference>
<dbReference type="CDD" id="cd00130">
    <property type="entry name" value="PAS"/>
    <property type="match status" value="1"/>
</dbReference>
<dbReference type="PROSITE" id="PS50113">
    <property type="entry name" value="PAC"/>
    <property type="match status" value="1"/>
</dbReference>
<evidence type="ECO:0000256" key="7">
    <source>
        <dbReference type="ARBA" id="ARBA00022630"/>
    </source>
</evidence>
<dbReference type="InterPro" id="IPR003018">
    <property type="entry name" value="GAF"/>
</dbReference>
<evidence type="ECO:0000256" key="4">
    <source>
        <dbReference type="ARBA" id="ARBA00022543"/>
    </source>
</evidence>
<evidence type="ECO:0000256" key="12">
    <source>
        <dbReference type="ARBA" id="ARBA00022777"/>
    </source>
</evidence>
<dbReference type="SUPFAM" id="SSF55785">
    <property type="entry name" value="PYP-like sensor domain (PAS domain)"/>
    <property type="match status" value="1"/>
</dbReference>
<dbReference type="InterPro" id="IPR000014">
    <property type="entry name" value="PAS"/>
</dbReference>
<dbReference type="SMART" id="SM00065">
    <property type="entry name" value="GAF"/>
    <property type="match status" value="1"/>
</dbReference>
<evidence type="ECO:0000256" key="3">
    <source>
        <dbReference type="ARBA" id="ARBA00021740"/>
    </source>
</evidence>
<evidence type="ECO:0000256" key="9">
    <source>
        <dbReference type="ARBA" id="ARBA00022679"/>
    </source>
</evidence>
<keyword evidence="13" id="KW-0067">ATP-binding</keyword>
<evidence type="ECO:0000256" key="14">
    <source>
        <dbReference type="ARBA" id="ARBA00022991"/>
    </source>
</evidence>
<protein>
    <recommendedName>
        <fullName evidence="3">Blue-light-activated histidine kinase</fullName>
        <ecNumber evidence="2">2.7.13.3</ecNumber>
    </recommendedName>
</protein>
<dbReference type="InterPro" id="IPR000700">
    <property type="entry name" value="PAS-assoc_C"/>
</dbReference>
<dbReference type="InterPro" id="IPR029016">
    <property type="entry name" value="GAF-like_dom_sf"/>
</dbReference>
<dbReference type="InterPro" id="IPR035965">
    <property type="entry name" value="PAS-like_dom_sf"/>
</dbReference>
<keyword evidence="15" id="KW-0843">Virulence</keyword>
<dbReference type="InterPro" id="IPR011102">
    <property type="entry name" value="Sig_transdc_His_kinase_HWE"/>
</dbReference>
<dbReference type="InterPro" id="IPR036890">
    <property type="entry name" value="HATPase_C_sf"/>
</dbReference>
<evidence type="ECO:0000259" key="17">
    <source>
        <dbReference type="PROSITE" id="PS50112"/>
    </source>
</evidence>
<evidence type="ECO:0000313" key="19">
    <source>
        <dbReference type="EMBL" id="MDR4308541.1"/>
    </source>
</evidence>
<dbReference type="PROSITE" id="PS50112">
    <property type="entry name" value="PAS"/>
    <property type="match status" value="1"/>
</dbReference>
<keyword evidence="16" id="KW-0675">Receptor</keyword>
<comment type="catalytic activity">
    <reaction evidence="1">
        <text>ATP + protein L-histidine = ADP + protein N-phospho-L-histidine.</text>
        <dbReference type="EC" id="2.7.13.3"/>
    </reaction>
</comment>
<dbReference type="EC" id="2.7.13.3" evidence="2"/>
<gene>
    <name evidence="19" type="ORF">IHQ68_18125</name>
</gene>
<dbReference type="Pfam" id="PF13185">
    <property type="entry name" value="GAF_2"/>
    <property type="match status" value="1"/>
</dbReference>
<keyword evidence="12" id="KW-0418">Kinase</keyword>
<dbReference type="PANTHER" id="PTHR41523:SF7">
    <property type="entry name" value="HISTIDINE KINASE"/>
    <property type="match status" value="1"/>
</dbReference>
<dbReference type="Pfam" id="PF00989">
    <property type="entry name" value="PAS"/>
    <property type="match status" value="1"/>
</dbReference>
<evidence type="ECO:0000313" key="20">
    <source>
        <dbReference type="Proteomes" id="UP001181622"/>
    </source>
</evidence>
<comment type="caution">
    <text evidence="19">The sequence shown here is derived from an EMBL/GenBank/DDBJ whole genome shotgun (WGS) entry which is preliminary data.</text>
</comment>